<feature type="repeat" description="WD" evidence="1">
    <location>
        <begin position="185"/>
        <end position="216"/>
    </location>
</feature>
<dbReference type="EMBL" id="CAJJDP010000109">
    <property type="protein sequence ID" value="CAD8195668.1"/>
    <property type="molecule type" value="Genomic_DNA"/>
</dbReference>
<dbReference type="PROSITE" id="PS50082">
    <property type="entry name" value="WD_REPEATS_2"/>
    <property type="match status" value="1"/>
</dbReference>
<evidence type="ECO:0000313" key="2">
    <source>
        <dbReference type="EMBL" id="CAD8195668.1"/>
    </source>
</evidence>
<evidence type="ECO:0000313" key="3">
    <source>
        <dbReference type="Proteomes" id="UP000683925"/>
    </source>
</evidence>
<dbReference type="AlphaFoldDB" id="A0A8S1X060"/>
<accession>A0A8S1X060</accession>
<dbReference type="Pfam" id="PF00400">
    <property type="entry name" value="WD40"/>
    <property type="match status" value="2"/>
</dbReference>
<organism evidence="2 3">
    <name type="scientific">Paramecium octaurelia</name>
    <dbReference type="NCBI Taxonomy" id="43137"/>
    <lineage>
        <taxon>Eukaryota</taxon>
        <taxon>Sar</taxon>
        <taxon>Alveolata</taxon>
        <taxon>Ciliophora</taxon>
        <taxon>Intramacronucleata</taxon>
        <taxon>Oligohymenophorea</taxon>
        <taxon>Peniculida</taxon>
        <taxon>Parameciidae</taxon>
        <taxon>Paramecium</taxon>
    </lineage>
</organism>
<evidence type="ECO:0008006" key="4">
    <source>
        <dbReference type="Google" id="ProtNLM"/>
    </source>
</evidence>
<dbReference type="GO" id="GO:0097361">
    <property type="term" value="C:cytosolic [4Fe-4S] assembly targeting complex"/>
    <property type="evidence" value="ECO:0007669"/>
    <property type="project" value="TreeGrafter"/>
</dbReference>
<evidence type="ECO:0000256" key="1">
    <source>
        <dbReference type="PROSITE-ProRule" id="PRU00221"/>
    </source>
</evidence>
<dbReference type="PANTHER" id="PTHR19920:SF0">
    <property type="entry name" value="CYTOSOLIC IRON-SULFUR PROTEIN ASSEMBLY PROTEIN CIAO1-RELATED"/>
    <property type="match status" value="1"/>
</dbReference>
<sequence length="403" mass="47278">MKEMEKELDQSFDKINNLIDQVLIIDNPIKTITNLKSQSSLPKLNEFHFIHQSKFQSNILQELTPLIKSQLQFKQHHNIQSQSSFNLKPFNYIQHSSIKQQNDCYSFAFNKVCQIIAVGLNQKIIIYEFKQEVFKQIQVLDQIQGYVFTLNFMKQSNQLISGDNQGNISIWSINNNNSWVCSQTIKGHKYCINCLIVNNNEDLFISCSDDKTIKFWVKQNEWICSQTITDHQSYVYSLSLNDQQNQVISCGYDKLILIIEYSEQNRNWIPIQKINVDCRGYRLCFINNTLFTFQPSDDDSMHVYEMNSLSKQFTKTKDIIVNQGSDHTILFPQQYIKSKQLLLNKHHKYINIIQMTQNGQFILEQSIHFGTTSIFGSLSDDGDYLITWDFSLKEILIRKYTEQ</sequence>
<dbReference type="OMA" id="YCINCLI"/>
<comment type="caution">
    <text evidence="2">The sequence shown here is derived from an EMBL/GenBank/DDBJ whole genome shotgun (WGS) entry which is preliminary data.</text>
</comment>
<dbReference type="PROSITE" id="PS50294">
    <property type="entry name" value="WD_REPEATS_REGION"/>
    <property type="match status" value="1"/>
</dbReference>
<dbReference type="SMART" id="SM00320">
    <property type="entry name" value="WD40"/>
    <property type="match status" value="4"/>
</dbReference>
<gene>
    <name evidence="2" type="ORF">POCTA_138.1.T1090187</name>
</gene>
<protein>
    <recommendedName>
        <fullName evidence="4">WD domain, G-beta repeat protein</fullName>
    </recommendedName>
</protein>
<dbReference type="Proteomes" id="UP000683925">
    <property type="component" value="Unassembled WGS sequence"/>
</dbReference>
<proteinExistence type="predicted"/>
<dbReference type="GO" id="GO:0016226">
    <property type="term" value="P:iron-sulfur cluster assembly"/>
    <property type="evidence" value="ECO:0007669"/>
    <property type="project" value="TreeGrafter"/>
</dbReference>
<keyword evidence="1" id="KW-0853">WD repeat</keyword>
<keyword evidence="3" id="KW-1185">Reference proteome</keyword>
<dbReference type="PANTHER" id="PTHR19920">
    <property type="entry name" value="WD40 PROTEIN CIAO1"/>
    <property type="match status" value="1"/>
</dbReference>
<reference evidence="2" key="1">
    <citation type="submission" date="2021-01" db="EMBL/GenBank/DDBJ databases">
        <authorList>
            <consortium name="Genoscope - CEA"/>
            <person name="William W."/>
        </authorList>
    </citation>
    <scope>NUCLEOTIDE SEQUENCE</scope>
</reference>
<name>A0A8S1X060_PAROT</name>
<dbReference type="InterPro" id="IPR001680">
    <property type="entry name" value="WD40_rpt"/>
</dbReference>